<reference evidence="1 2" key="1">
    <citation type="submission" date="2023-07" db="EMBL/GenBank/DDBJ databases">
        <title>Novel species of Thermanaerothrix with wide hydrolytic capabilities.</title>
        <authorList>
            <person name="Zayulina K.S."/>
            <person name="Podosokorskaya O.A."/>
            <person name="Elcheninov A.G."/>
        </authorList>
    </citation>
    <scope>NUCLEOTIDE SEQUENCE [LARGE SCALE GENOMIC DNA]</scope>
    <source>
        <strain evidence="1 2">4228-RoL</strain>
        <plasmid evidence="1">p4228-RoL</plasmid>
    </source>
</reference>
<name>A0ABU3NRU4_9CHLR</name>
<keyword evidence="2" id="KW-1185">Reference proteome</keyword>
<dbReference type="RefSeq" id="WP_315626327.1">
    <property type="nucleotide sequence ID" value="NZ_JAUHMF010000010.1"/>
</dbReference>
<sequence length="74" mass="8369">MSKRVLTEKAIELALSLWAEQYRLGIAEEGPDVHRLDEWLMNRTYDLNTLEAAASGDVEALFEVRREAGLPPLV</sequence>
<dbReference type="EMBL" id="JAUHMF010000010">
    <property type="protein sequence ID" value="MDT8899544.1"/>
    <property type="molecule type" value="Genomic_DNA"/>
</dbReference>
<evidence type="ECO:0000313" key="1">
    <source>
        <dbReference type="EMBL" id="MDT8899544.1"/>
    </source>
</evidence>
<keyword evidence="1" id="KW-0614">Plasmid</keyword>
<dbReference type="Proteomes" id="UP001254165">
    <property type="component" value="Unassembled WGS sequence"/>
</dbReference>
<organism evidence="1 2">
    <name type="scientific">Thermanaerothrix solaris</name>
    <dbReference type="NCBI Taxonomy" id="3058434"/>
    <lineage>
        <taxon>Bacteria</taxon>
        <taxon>Bacillati</taxon>
        <taxon>Chloroflexota</taxon>
        <taxon>Anaerolineae</taxon>
        <taxon>Anaerolineales</taxon>
        <taxon>Anaerolineaceae</taxon>
        <taxon>Thermanaerothrix</taxon>
    </lineage>
</organism>
<geneLocation type="plasmid" evidence="1">
    <name>p4228-RoL</name>
</geneLocation>
<gene>
    <name evidence="1" type="ORF">QYE77_14865</name>
</gene>
<evidence type="ECO:0000313" key="2">
    <source>
        <dbReference type="Proteomes" id="UP001254165"/>
    </source>
</evidence>
<accession>A0ABU3NRU4</accession>
<comment type="caution">
    <text evidence="1">The sequence shown here is derived from an EMBL/GenBank/DDBJ whole genome shotgun (WGS) entry which is preliminary data.</text>
</comment>
<proteinExistence type="predicted"/>
<protein>
    <submittedName>
        <fullName evidence="1">Uncharacterized protein</fullName>
    </submittedName>
</protein>